<protein>
    <submittedName>
        <fullName evidence="3">Cell division suppressor protein YneA</fullName>
    </submittedName>
</protein>
<evidence type="ECO:0000259" key="2">
    <source>
        <dbReference type="PROSITE" id="PS51782"/>
    </source>
</evidence>
<accession>A0A8A0RP09</accession>
<dbReference type="Pfam" id="PF01476">
    <property type="entry name" value="LysM"/>
    <property type="match status" value="1"/>
</dbReference>
<dbReference type="KEGG" id="kme:H0A61_02534"/>
<dbReference type="RefSeq" id="WP_206707453.1">
    <property type="nucleotide sequence ID" value="NZ_CP059066.1"/>
</dbReference>
<dbReference type="AlphaFoldDB" id="A0A8A0RP09"/>
<dbReference type="InterPro" id="IPR018392">
    <property type="entry name" value="LysM"/>
</dbReference>
<sequence length="100" mass="11716">MKNKIEIVKNRLSKIILIMLIALNFLCIYLIYFQPKAMSNQEDEYILVIVKQGQTLWEIASEYKPKTIDIRKMIYIIKRENELGSALIKPGQIIKIPTSF</sequence>
<gene>
    <name evidence="3" type="primary">yneA</name>
    <name evidence="3" type="ORF">H0A61_02534</name>
</gene>
<keyword evidence="4" id="KW-1185">Reference proteome</keyword>
<evidence type="ECO:0000256" key="1">
    <source>
        <dbReference type="SAM" id="Phobius"/>
    </source>
</evidence>
<proteinExistence type="predicted"/>
<organism evidence="3 4">
    <name type="scientific">Koleobacter methoxysyntrophicus</name>
    <dbReference type="NCBI Taxonomy" id="2751313"/>
    <lineage>
        <taxon>Bacteria</taxon>
        <taxon>Bacillati</taxon>
        <taxon>Bacillota</taxon>
        <taxon>Clostridia</taxon>
        <taxon>Koleobacterales</taxon>
        <taxon>Koleobacteraceae</taxon>
        <taxon>Koleobacter</taxon>
    </lineage>
</organism>
<keyword evidence="1" id="KW-0472">Membrane</keyword>
<dbReference type="SMART" id="SM00257">
    <property type="entry name" value="LysM"/>
    <property type="match status" value="1"/>
</dbReference>
<evidence type="ECO:0000313" key="4">
    <source>
        <dbReference type="Proteomes" id="UP000662904"/>
    </source>
</evidence>
<dbReference type="SUPFAM" id="SSF54106">
    <property type="entry name" value="LysM domain"/>
    <property type="match status" value="1"/>
</dbReference>
<evidence type="ECO:0000313" key="3">
    <source>
        <dbReference type="EMBL" id="QSQ10135.1"/>
    </source>
</evidence>
<dbReference type="InterPro" id="IPR036779">
    <property type="entry name" value="LysM_dom_sf"/>
</dbReference>
<keyword evidence="1" id="KW-0812">Transmembrane</keyword>
<dbReference type="EMBL" id="CP059066">
    <property type="protein sequence ID" value="QSQ10135.1"/>
    <property type="molecule type" value="Genomic_DNA"/>
</dbReference>
<keyword evidence="3" id="KW-0131">Cell cycle</keyword>
<feature type="transmembrane region" description="Helical" evidence="1">
    <location>
        <begin position="12"/>
        <end position="32"/>
    </location>
</feature>
<reference evidence="3" key="1">
    <citation type="submission" date="2020-07" db="EMBL/GenBank/DDBJ databases">
        <title>Koleobacter methoxysyntrophicus gen. nov., sp. nov., a novel anaerobic bacterium isolated from deep subsurface oil field and proposal of Koleobacterales ord. nov. in the phylum Firmicutes.</title>
        <authorList>
            <person name="Sakamoto S."/>
            <person name="Tamaki H."/>
        </authorList>
    </citation>
    <scope>NUCLEOTIDE SEQUENCE</scope>
    <source>
        <strain evidence="3">NRmbB1</strain>
    </source>
</reference>
<dbReference type="PROSITE" id="PS51782">
    <property type="entry name" value="LYSM"/>
    <property type="match status" value="1"/>
</dbReference>
<keyword evidence="3" id="KW-0132">Cell division</keyword>
<name>A0A8A0RP09_9FIRM</name>
<dbReference type="Proteomes" id="UP000662904">
    <property type="component" value="Chromosome"/>
</dbReference>
<dbReference type="GO" id="GO:0051301">
    <property type="term" value="P:cell division"/>
    <property type="evidence" value="ECO:0007669"/>
    <property type="project" value="UniProtKB-KW"/>
</dbReference>
<keyword evidence="1" id="KW-1133">Transmembrane helix</keyword>
<feature type="domain" description="LysM" evidence="2">
    <location>
        <begin position="46"/>
        <end position="96"/>
    </location>
</feature>
<dbReference type="Gene3D" id="3.10.350.10">
    <property type="entry name" value="LysM domain"/>
    <property type="match status" value="1"/>
</dbReference>